<evidence type="ECO:0000256" key="1">
    <source>
        <dbReference type="ARBA" id="ARBA00010923"/>
    </source>
</evidence>
<dbReference type="InterPro" id="IPR044946">
    <property type="entry name" value="Restrct_endonuc_typeI_TRD_sf"/>
</dbReference>
<evidence type="ECO:0000313" key="6">
    <source>
        <dbReference type="Proteomes" id="UP000295684"/>
    </source>
</evidence>
<dbReference type="EMBL" id="SLWO01000001">
    <property type="protein sequence ID" value="TCO31354.1"/>
    <property type="molecule type" value="Genomic_DNA"/>
</dbReference>
<comment type="caution">
    <text evidence="5">The sequence shown here is derived from an EMBL/GenBank/DDBJ whole genome shotgun (WGS) entry which is preliminary data.</text>
</comment>
<accession>A0A4R2HPG1</accession>
<dbReference type="Gene3D" id="3.90.220.20">
    <property type="entry name" value="DNA methylase specificity domains"/>
    <property type="match status" value="1"/>
</dbReference>
<dbReference type="GO" id="GO:0003677">
    <property type="term" value="F:DNA binding"/>
    <property type="evidence" value="ECO:0007669"/>
    <property type="project" value="UniProtKB-KW"/>
</dbReference>
<dbReference type="AlphaFoldDB" id="A0A4R2HPG1"/>
<keyword evidence="3" id="KW-0238">DNA-binding</keyword>
<dbReference type="Pfam" id="PF01420">
    <property type="entry name" value="Methylase_S"/>
    <property type="match status" value="1"/>
</dbReference>
<gene>
    <name evidence="5" type="ORF">EV200_101806</name>
</gene>
<organism evidence="5 6">
    <name type="scientific">Pedobacter psychrotolerans</name>
    <dbReference type="NCBI Taxonomy" id="1843235"/>
    <lineage>
        <taxon>Bacteria</taxon>
        <taxon>Pseudomonadati</taxon>
        <taxon>Bacteroidota</taxon>
        <taxon>Sphingobacteriia</taxon>
        <taxon>Sphingobacteriales</taxon>
        <taxon>Sphingobacteriaceae</taxon>
        <taxon>Pedobacter</taxon>
    </lineage>
</organism>
<sequence>MPVIKAENAGRDGFKQTIYSKVLAESVEHLKRSKLIGNELILVFVGAGVGNVATLPKGQKFFLGPNIAMARPYSGIQTKFLEYFYQSPRGKKLLLAASKAVAQPSLSMGNIRQTPIAVPSKEEQFQIVQIIENQFTLISKLEKTVDDALNETIALKHSILKKSFEGRLVDYISNDSVEILLTIIREEKRIYLESQKKIIRSNPKQKRDMETKKSILEILKESSGSISAQELWEKSTSEGDIERFYSEIKQIYHLIDELKLETESLLSLKDESK</sequence>
<proteinExistence type="inferred from homology"/>
<evidence type="ECO:0000259" key="4">
    <source>
        <dbReference type="Pfam" id="PF01420"/>
    </source>
</evidence>
<dbReference type="SUPFAM" id="SSF116734">
    <property type="entry name" value="DNA methylase specificity domain"/>
    <property type="match status" value="1"/>
</dbReference>
<dbReference type="PANTHER" id="PTHR43140">
    <property type="entry name" value="TYPE-1 RESTRICTION ENZYME ECOKI SPECIFICITY PROTEIN"/>
    <property type="match status" value="1"/>
</dbReference>
<dbReference type="InterPro" id="IPR000055">
    <property type="entry name" value="Restrct_endonuc_typeI_TRD"/>
</dbReference>
<keyword evidence="2" id="KW-0680">Restriction system</keyword>
<evidence type="ECO:0000313" key="5">
    <source>
        <dbReference type="EMBL" id="TCO31354.1"/>
    </source>
</evidence>
<dbReference type="InterPro" id="IPR051212">
    <property type="entry name" value="Type-I_RE_S_subunit"/>
</dbReference>
<comment type="similarity">
    <text evidence="1">Belongs to the type-I restriction system S methylase family.</text>
</comment>
<evidence type="ECO:0000256" key="2">
    <source>
        <dbReference type="ARBA" id="ARBA00022747"/>
    </source>
</evidence>
<dbReference type="Proteomes" id="UP000295684">
    <property type="component" value="Unassembled WGS sequence"/>
</dbReference>
<dbReference type="PANTHER" id="PTHR43140:SF1">
    <property type="entry name" value="TYPE I RESTRICTION ENZYME ECOKI SPECIFICITY SUBUNIT"/>
    <property type="match status" value="1"/>
</dbReference>
<protein>
    <submittedName>
        <fullName evidence="5">Type I restriction modification DNA specificity protein</fullName>
    </submittedName>
</protein>
<dbReference type="GO" id="GO:0009307">
    <property type="term" value="P:DNA restriction-modification system"/>
    <property type="evidence" value="ECO:0007669"/>
    <property type="project" value="UniProtKB-KW"/>
</dbReference>
<reference evidence="5 6" key="1">
    <citation type="submission" date="2019-03" db="EMBL/GenBank/DDBJ databases">
        <title>Genomic Encyclopedia of Type Strains, Phase IV (KMG-IV): sequencing the most valuable type-strain genomes for metagenomic binning, comparative biology and taxonomic classification.</title>
        <authorList>
            <person name="Goeker M."/>
        </authorList>
    </citation>
    <scope>NUCLEOTIDE SEQUENCE [LARGE SCALE GENOMIC DNA]</scope>
    <source>
        <strain evidence="5 6">DSM 103236</strain>
    </source>
</reference>
<evidence type="ECO:0000256" key="3">
    <source>
        <dbReference type="ARBA" id="ARBA00023125"/>
    </source>
</evidence>
<name>A0A4R2HPG1_9SPHI</name>
<feature type="domain" description="Type I restriction modification DNA specificity" evidence="4">
    <location>
        <begin position="28"/>
        <end position="149"/>
    </location>
</feature>